<feature type="transmembrane region" description="Helical" evidence="6">
    <location>
        <begin position="212"/>
        <end position="235"/>
    </location>
</feature>
<proteinExistence type="predicted"/>
<keyword evidence="2" id="KW-1003">Cell membrane</keyword>
<comment type="caution">
    <text evidence="7">The sequence shown here is derived from an EMBL/GenBank/DDBJ whole genome shotgun (WGS) entry which is preliminary data.</text>
</comment>
<evidence type="ECO:0000313" key="7">
    <source>
        <dbReference type="EMBL" id="KAJ2921500.1"/>
    </source>
</evidence>
<reference evidence="7" key="1">
    <citation type="submission" date="2022-06" db="EMBL/GenBank/DDBJ databases">
        <title>Genome Sequence of Candolleomyces eurysporus.</title>
        <authorList>
            <person name="Buettner E."/>
        </authorList>
    </citation>
    <scope>NUCLEOTIDE SEQUENCE</scope>
    <source>
        <strain evidence="7">VTCC 930004</strain>
    </source>
</reference>
<gene>
    <name evidence="7" type="ORF">H1R20_g15594</name>
</gene>
<keyword evidence="8" id="KW-1185">Reference proteome</keyword>
<evidence type="ECO:0000256" key="5">
    <source>
        <dbReference type="ARBA" id="ARBA00023136"/>
    </source>
</evidence>
<evidence type="ECO:0000313" key="8">
    <source>
        <dbReference type="Proteomes" id="UP001140091"/>
    </source>
</evidence>
<feature type="transmembrane region" description="Helical" evidence="6">
    <location>
        <begin position="38"/>
        <end position="55"/>
    </location>
</feature>
<evidence type="ECO:0000256" key="2">
    <source>
        <dbReference type="ARBA" id="ARBA00022475"/>
    </source>
</evidence>
<keyword evidence="5 6" id="KW-0472">Membrane</keyword>
<dbReference type="GO" id="GO:0005886">
    <property type="term" value="C:plasma membrane"/>
    <property type="evidence" value="ECO:0007669"/>
    <property type="project" value="UniProtKB-SubCell"/>
</dbReference>
<dbReference type="EMBL" id="JANBPK010001590">
    <property type="protein sequence ID" value="KAJ2921500.1"/>
    <property type="molecule type" value="Genomic_DNA"/>
</dbReference>
<comment type="subcellular location">
    <subcellularLocation>
        <location evidence="1">Cell membrane</location>
        <topology evidence="1">Multi-pass membrane protein</topology>
    </subcellularLocation>
</comment>
<dbReference type="OrthoDB" id="5344169at2759"/>
<protein>
    <submittedName>
        <fullName evidence="7">Uncharacterized protein</fullName>
    </submittedName>
</protein>
<feature type="non-terminal residue" evidence="7">
    <location>
        <position position="323"/>
    </location>
</feature>
<feature type="transmembrane region" description="Helical" evidence="6">
    <location>
        <begin position="247"/>
        <end position="267"/>
    </location>
</feature>
<name>A0A9W8M7B1_9AGAR</name>
<organism evidence="7 8">
    <name type="scientific">Candolleomyces eurysporus</name>
    <dbReference type="NCBI Taxonomy" id="2828524"/>
    <lineage>
        <taxon>Eukaryota</taxon>
        <taxon>Fungi</taxon>
        <taxon>Dikarya</taxon>
        <taxon>Basidiomycota</taxon>
        <taxon>Agaricomycotina</taxon>
        <taxon>Agaricomycetes</taxon>
        <taxon>Agaricomycetidae</taxon>
        <taxon>Agaricales</taxon>
        <taxon>Agaricineae</taxon>
        <taxon>Psathyrellaceae</taxon>
        <taxon>Candolleomyces</taxon>
    </lineage>
</organism>
<evidence type="ECO:0000256" key="6">
    <source>
        <dbReference type="SAM" id="Phobius"/>
    </source>
</evidence>
<sequence>MFSLTAAIFLIVDAGTGGKFKDLAMHKVQYGTWSPNLLFLFWTVSGTCYGMVELIRRVIPVDIVGGDVDKLRRMDAIVHIFYEIAGTGGAFASSSAISRRVLGNPPWSQFIVGGSNLGELLGALSVLMLSDIVPTPLPWLRLDAVALNLVWVVPAFARSATPDVAWAWKVAGCFIPISMGWAAGEVSLAAYIQSVLSESAFHHERVSALGSVMAFLYITYIVLYAVLSVALGHVIDDNKGDIFKGLTTVGGVHFSICCVIILASTFVPKGAFSFNPKALGTITTGVTRDQSDSELGSIHGRKDDRDFKEGVSISRGNVPAIYD</sequence>
<evidence type="ECO:0000256" key="4">
    <source>
        <dbReference type="ARBA" id="ARBA00022989"/>
    </source>
</evidence>
<accession>A0A9W8M7B1</accession>
<dbReference type="Proteomes" id="UP001140091">
    <property type="component" value="Unassembled WGS sequence"/>
</dbReference>
<dbReference type="AlphaFoldDB" id="A0A9W8M7B1"/>
<keyword evidence="4 6" id="KW-1133">Transmembrane helix</keyword>
<dbReference type="PANTHER" id="PTHR23513:SF6">
    <property type="entry name" value="MAJOR FACILITATOR SUPERFAMILY ASSOCIATED DOMAIN-CONTAINING PROTEIN"/>
    <property type="match status" value="1"/>
</dbReference>
<evidence type="ECO:0000256" key="1">
    <source>
        <dbReference type="ARBA" id="ARBA00004651"/>
    </source>
</evidence>
<keyword evidence="3 6" id="KW-0812">Transmembrane</keyword>
<dbReference type="PANTHER" id="PTHR23513">
    <property type="entry name" value="INTEGRAL MEMBRANE EFFLUX PROTEIN-RELATED"/>
    <property type="match status" value="1"/>
</dbReference>
<evidence type="ECO:0000256" key="3">
    <source>
        <dbReference type="ARBA" id="ARBA00022692"/>
    </source>
</evidence>